<dbReference type="Proteomes" id="UP001549119">
    <property type="component" value="Unassembled WGS sequence"/>
</dbReference>
<keyword evidence="6" id="KW-1185">Reference proteome</keyword>
<dbReference type="InterPro" id="IPR036291">
    <property type="entry name" value="NAD(P)-bd_dom_sf"/>
</dbReference>
<dbReference type="Pfam" id="PF00106">
    <property type="entry name" value="adh_short"/>
    <property type="match status" value="1"/>
</dbReference>
<evidence type="ECO:0000256" key="3">
    <source>
        <dbReference type="RuleBase" id="RU000363"/>
    </source>
</evidence>
<reference evidence="5 6" key="1">
    <citation type="submission" date="2024-06" db="EMBL/GenBank/DDBJ databases">
        <title>Genomics of switchgrass bacterial isolates.</title>
        <authorList>
            <person name="Shade A."/>
        </authorList>
    </citation>
    <scope>NUCLEOTIDE SEQUENCE [LARGE SCALE GENOMIC DNA]</scope>
    <source>
        <strain evidence="5 6">PvP084</strain>
    </source>
</reference>
<evidence type="ECO:0000313" key="5">
    <source>
        <dbReference type="EMBL" id="MET3867112.1"/>
    </source>
</evidence>
<gene>
    <name evidence="5" type="ORF">ABIC20_004421</name>
</gene>
<comment type="caution">
    <text evidence="5">The sequence shown here is derived from an EMBL/GenBank/DDBJ whole genome shotgun (WGS) entry which is preliminary data.</text>
</comment>
<dbReference type="InterPro" id="IPR002347">
    <property type="entry name" value="SDR_fam"/>
</dbReference>
<sequence>MDRTWFVTGSSRGLGRALAQAVVAAGERLCATARDPAALVDLVEAGGERVLALPLDVTDEEAARRVVEAAVERFGRVDVVVNNAGYGDVAPIEDTDLASFRAQVETNLFGVVNVTKAAIPLFRTQRRGHFLQVSSIGGRTGATGRGPYSAAKFGVEGFSEVLAIEMKPFGVHVTIVEPGGFRTDFAGSSTRIAEGSPAYAETVGQVAAMQRAYDGKQPGDPERAARAMMTVVSAKAPPLRLVLGSDAYARAEAGDEARLAELRAWRELSLSTRLPTLTPGLPRRCPALTVTETRRECQGPHPHVRGAVRVAPASQARRKGQRFATCLSRKPRMRGAISSSLSSSAKWPVSRMCSSASGRSLR</sequence>
<protein>
    <submittedName>
        <fullName evidence="5">NAD(P)-dependent dehydrogenase (Short-subunit alcohol dehydrogenase family)</fullName>
    </submittedName>
</protein>
<dbReference type="NCBIfam" id="NF006114">
    <property type="entry name" value="PRK08263.1"/>
    <property type="match status" value="1"/>
</dbReference>
<evidence type="ECO:0000259" key="4">
    <source>
        <dbReference type="SMART" id="SM00822"/>
    </source>
</evidence>
<dbReference type="InterPro" id="IPR057326">
    <property type="entry name" value="KR_dom"/>
</dbReference>
<dbReference type="PROSITE" id="PS00061">
    <property type="entry name" value="ADH_SHORT"/>
    <property type="match status" value="1"/>
</dbReference>
<dbReference type="SMART" id="SM00822">
    <property type="entry name" value="PKS_KR"/>
    <property type="match status" value="1"/>
</dbReference>
<comment type="similarity">
    <text evidence="1 3">Belongs to the short-chain dehydrogenases/reductases (SDR) family.</text>
</comment>
<organism evidence="5 6">
    <name type="scientific">Methylobacterium radiotolerans</name>
    <dbReference type="NCBI Taxonomy" id="31998"/>
    <lineage>
        <taxon>Bacteria</taxon>
        <taxon>Pseudomonadati</taxon>
        <taxon>Pseudomonadota</taxon>
        <taxon>Alphaproteobacteria</taxon>
        <taxon>Hyphomicrobiales</taxon>
        <taxon>Methylobacteriaceae</taxon>
        <taxon>Methylobacterium</taxon>
    </lineage>
</organism>
<accession>A0ABV2NKT7</accession>
<dbReference type="EMBL" id="JBEPNW010000002">
    <property type="protein sequence ID" value="MET3867112.1"/>
    <property type="molecule type" value="Genomic_DNA"/>
</dbReference>
<dbReference type="SUPFAM" id="SSF51735">
    <property type="entry name" value="NAD(P)-binding Rossmann-fold domains"/>
    <property type="match status" value="1"/>
</dbReference>
<dbReference type="CDD" id="cd05374">
    <property type="entry name" value="17beta-HSD-like_SDR_c"/>
    <property type="match status" value="1"/>
</dbReference>
<dbReference type="PANTHER" id="PTHR43976">
    <property type="entry name" value="SHORT CHAIN DEHYDROGENASE"/>
    <property type="match status" value="1"/>
</dbReference>
<proteinExistence type="inferred from homology"/>
<evidence type="ECO:0000256" key="1">
    <source>
        <dbReference type="ARBA" id="ARBA00006484"/>
    </source>
</evidence>
<feature type="domain" description="Ketoreductase" evidence="4">
    <location>
        <begin position="3"/>
        <end position="184"/>
    </location>
</feature>
<dbReference type="InterPro" id="IPR020904">
    <property type="entry name" value="Sc_DH/Rdtase_CS"/>
</dbReference>
<dbReference type="PRINTS" id="PR00081">
    <property type="entry name" value="GDHRDH"/>
</dbReference>
<dbReference type="PANTHER" id="PTHR43976:SF16">
    <property type="entry name" value="SHORT-CHAIN DEHYDROGENASE_REDUCTASE FAMILY PROTEIN"/>
    <property type="match status" value="1"/>
</dbReference>
<dbReference type="Gene3D" id="3.40.50.720">
    <property type="entry name" value="NAD(P)-binding Rossmann-like Domain"/>
    <property type="match status" value="1"/>
</dbReference>
<dbReference type="PRINTS" id="PR00080">
    <property type="entry name" value="SDRFAMILY"/>
</dbReference>
<evidence type="ECO:0000256" key="2">
    <source>
        <dbReference type="ARBA" id="ARBA00023002"/>
    </source>
</evidence>
<name>A0ABV2NKT7_9HYPH</name>
<dbReference type="InterPro" id="IPR051911">
    <property type="entry name" value="SDR_oxidoreductase"/>
</dbReference>
<evidence type="ECO:0000313" key="6">
    <source>
        <dbReference type="Proteomes" id="UP001549119"/>
    </source>
</evidence>
<dbReference type="NCBIfam" id="NF004824">
    <property type="entry name" value="PRK06180.1"/>
    <property type="match status" value="1"/>
</dbReference>
<keyword evidence="2" id="KW-0560">Oxidoreductase</keyword>